<feature type="domain" description="CBS" evidence="4">
    <location>
        <begin position="284"/>
        <end position="346"/>
    </location>
</feature>
<keyword evidence="1" id="KW-0129">CBS domain</keyword>
<dbReference type="Pfam" id="PF00563">
    <property type="entry name" value="EAL"/>
    <property type="match status" value="1"/>
</dbReference>
<reference evidence="5 6" key="1">
    <citation type="submission" date="2016-09" db="EMBL/GenBank/DDBJ databases">
        <title>Rhizobium oryziradicis sp. nov., isolated from the root of rice.</title>
        <authorList>
            <person name="Zhao J."/>
            <person name="Zhang X."/>
        </authorList>
    </citation>
    <scope>NUCLEOTIDE SEQUENCE [LARGE SCALE GENOMIC DNA]</scope>
    <source>
        <strain evidence="5 6">14971</strain>
    </source>
</reference>
<dbReference type="GO" id="GO:0071111">
    <property type="term" value="F:cyclic-guanylate-specific phosphodiesterase activity"/>
    <property type="evidence" value="ECO:0007669"/>
    <property type="project" value="InterPro"/>
</dbReference>
<dbReference type="Gene3D" id="3.10.580.10">
    <property type="entry name" value="CBS-domain"/>
    <property type="match status" value="1"/>
</dbReference>
<dbReference type="PROSITE" id="PS50883">
    <property type="entry name" value="EAL"/>
    <property type="match status" value="1"/>
</dbReference>
<dbReference type="Gene3D" id="3.20.20.450">
    <property type="entry name" value="EAL domain"/>
    <property type="match status" value="1"/>
</dbReference>
<dbReference type="Gene3D" id="3.30.70.270">
    <property type="match status" value="1"/>
</dbReference>
<dbReference type="AlphaFoldDB" id="A0A1Q9AAN2"/>
<dbReference type="InterPro" id="IPR000644">
    <property type="entry name" value="CBS_dom"/>
</dbReference>
<dbReference type="InterPro" id="IPR043128">
    <property type="entry name" value="Rev_trsase/Diguanyl_cyclase"/>
</dbReference>
<dbReference type="PANTHER" id="PTHR33121">
    <property type="entry name" value="CYCLIC DI-GMP PHOSPHODIESTERASE PDEF"/>
    <property type="match status" value="1"/>
</dbReference>
<evidence type="ECO:0000259" key="2">
    <source>
        <dbReference type="PROSITE" id="PS50883"/>
    </source>
</evidence>
<proteinExistence type="predicted"/>
<sequence length="606" mass="67557">MIAMAAIATERGVLRRYASDQLLTLAKVVMENAMQPIVEVQTGTVFGYETLMRGQERLGFESPLEILDQAHQAGQLLALEQMVASRALAKFASLPDHAAYTLFLNLDVRLIASFDVVVDGLLAHLRAAGIAPSSVCFELSERFDNTEVPEFAGLIAKLRYAGFKLAIDDFGVGHAEMKLLCDYPIDYLKIDRHFIAGLDGHSRKRHLVKNIVQTAHVLGVRVIAEGIETEAEFIACRELGVDLVQGWYIARPTTHVAELQAAYPHLKDIGPSRRSSQSLDEILIRKQIERLPTVYENDSVDSVFDLFRRNPRQSFFPVLNANGEPRGIIHEVHLKEYIYQPFGRDLLKNKVYERTISQFVDHAPVVGLDADADRLMAIFSNTEGSDCVLLTENLRYAGVVSAASLVRIINEKQLKTAQEQNPLTGLPGNRAIRDFMRDSGRDSDGLRHFCYCDFDSFKPFNDHYGFHLGDHAISLFAALMRRYFFSEGVFLGHVGGDDFFIGLTDWTAEELGEILDRLLSDFHADVVALYSPEDRAQGRIRGTDRHGVARDFPLMRCSIGVLQLPKGLVIDDIGRLSSEIASVKKSAKDSESGLHVSGLRSPWPVG</sequence>
<organism evidence="5 6">
    <name type="scientific">Allorhizobium taibaishanense</name>
    <dbReference type="NCBI Taxonomy" id="887144"/>
    <lineage>
        <taxon>Bacteria</taxon>
        <taxon>Pseudomonadati</taxon>
        <taxon>Pseudomonadota</taxon>
        <taxon>Alphaproteobacteria</taxon>
        <taxon>Hyphomicrobiales</taxon>
        <taxon>Rhizobiaceae</taxon>
        <taxon>Rhizobium/Agrobacterium group</taxon>
        <taxon>Allorhizobium</taxon>
    </lineage>
</organism>
<dbReference type="SUPFAM" id="SSF54631">
    <property type="entry name" value="CBS-domain pair"/>
    <property type="match status" value="1"/>
</dbReference>
<dbReference type="Proteomes" id="UP000185598">
    <property type="component" value="Unassembled WGS sequence"/>
</dbReference>
<gene>
    <name evidence="5" type="ORF">BJF91_23725</name>
</gene>
<name>A0A1Q9AAN2_9HYPH</name>
<dbReference type="CDD" id="cd01948">
    <property type="entry name" value="EAL"/>
    <property type="match status" value="1"/>
</dbReference>
<dbReference type="STRING" id="887144.BJF91_23725"/>
<dbReference type="SUPFAM" id="SSF55073">
    <property type="entry name" value="Nucleotide cyclase"/>
    <property type="match status" value="1"/>
</dbReference>
<dbReference type="SMART" id="SM00267">
    <property type="entry name" value="GGDEF"/>
    <property type="match status" value="1"/>
</dbReference>
<dbReference type="InterPro" id="IPR046342">
    <property type="entry name" value="CBS_dom_sf"/>
</dbReference>
<dbReference type="InterPro" id="IPR050706">
    <property type="entry name" value="Cyclic-di-GMP_PDE-like"/>
</dbReference>
<accession>A0A1Q9AAN2</accession>
<feature type="domain" description="GGDEF" evidence="3">
    <location>
        <begin position="445"/>
        <end position="602"/>
    </location>
</feature>
<dbReference type="Pfam" id="PF00990">
    <property type="entry name" value="GGDEF"/>
    <property type="match status" value="1"/>
</dbReference>
<comment type="caution">
    <text evidence="5">The sequence shown here is derived from an EMBL/GenBank/DDBJ whole genome shotgun (WGS) entry which is preliminary data.</text>
</comment>
<evidence type="ECO:0000256" key="1">
    <source>
        <dbReference type="PROSITE-ProRule" id="PRU00703"/>
    </source>
</evidence>
<dbReference type="PROSITE" id="PS51371">
    <property type="entry name" value="CBS"/>
    <property type="match status" value="1"/>
</dbReference>
<evidence type="ECO:0000313" key="5">
    <source>
        <dbReference type="EMBL" id="OLP51924.1"/>
    </source>
</evidence>
<dbReference type="InterPro" id="IPR035919">
    <property type="entry name" value="EAL_sf"/>
</dbReference>
<dbReference type="SMART" id="SM00052">
    <property type="entry name" value="EAL"/>
    <property type="match status" value="1"/>
</dbReference>
<dbReference type="Pfam" id="PF00571">
    <property type="entry name" value="CBS"/>
    <property type="match status" value="1"/>
</dbReference>
<evidence type="ECO:0000259" key="4">
    <source>
        <dbReference type="PROSITE" id="PS51371"/>
    </source>
</evidence>
<dbReference type="InterPro" id="IPR001633">
    <property type="entry name" value="EAL_dom"/>
</dbReference>
<keyword evidence="6" id="KW-1185">Reference proteome</keyword>
<dbReference type="PANTHER" id="PTHR33121:SF76">
    <property type="entry name" value="SIGNALING PROTEIN"/>
    <property type="match status" value="1"/>
</dbReference>
<evidence type="ECO:0000313" key="6">
    <source>
        <dbReference type="Proteomes" id="UP000185598"/>
    </source>
</evidence>
<dbReference type="SUPFAM" id="SSF141868">
    <property type="entry name" value="EAL domain-like"/>
    <property type="match status" value="1"/>
</dbReference>
<dbReference type="PROSITE" id="PS50887">
    <property type="entry name" value="GGDEF"/>
    <property type="match status" value="1"/>
</dbReference>
<dbReference type="InterPro" id="IPR029787">
    <property type="entry name" value="Nucleotide_cyclase"/>
</dbReference>
<feature type="domain" description="EAL" evidence="2">
    <location>
        <begin position="11"/>
        <end position="266"/>
    </location>
</feature>
<dbReference type="InterPro" id="IPR000160">
    <property type="entry name" value="GGDEF_dom"/>
</dbReference>
<evidence type="ECO:0000259" key="3">
    <source>
        <dbReference type="PROSITE" id="PS50887"/>
    </source>
</evidence>
<dbReference type="EMBL" id="MKIN01000018">
    <property type="protein sequence ID" value="OLP51924.1"/>
    <property type="molecule type" value="Genomic_DNA"/>
</dbReference>
<protein>
    <submittedName>
        <fullName evidence="5">Diguanylate cyclase</fullName>
    </submittedName>
</protein>